<dbReference type="AlphaFoldDB" id="A0A1X4LUP4"/>
<dbReference type="InterPro" id="IPR000424">
    <property type="entry name" value="Primosome_PriB/ssb"/>
</dbReference>
<dbReference type="InterPro" id="IPR011344">
    <property type="entry name" value="ssDNA-bd"/>
</dbReference>
<dbReference type="EMBL" id="CADDAV010000022">
    <property type="protein sequence ID" value="CAB0616203.1"/>
    <property type="molecule type" value="Genomic_DNA"/>
</dbReference>
<dbReference type="SUPFAM" id="SSF50249">
    <property type="entry name" value="Nucleic acid-binding proteins"/>
    <property type="match status" value="1"/>
</dbReference>
<accession>A0A1X4LUP4</accession>
<organism evidence="4 5">
    <name type="scientific">Corynebacterium diphtheriae</name>
    <dbReference type="NCBI Taxonomy" id="1717"/>
    <lineage>
        <taxon>Bacteria</taxon>
        <taxon>Bacillati</taxon>
        <taxon>Actinomycetota</taxon>
        <taxon>Actinomycetes</taxon>
        <taxon>Mycobacteriales</taxon>
        <taxon>Corynebacteriaceae</taxon>
        <taxon>Corynebacterium</taxon>
    </lineage>
</organism>
<keyword evidence="1 2" id="KW-0238">DNA-binding</keyword>
<dbReference type="GO" id="GO:0003697">
    <property type="term" value="F:single-stranded DNA binding"/>
    <property type="evidence" value="ECO:0007669"/>
    <property type="project" value="InterPro"/>
</dbReference>
<dbReference type="Proteomes" id="UP000480222">
    <property type="component" value="Unassembled WGS sequence"/>
</dbReference>
<comment type="caution">
    <text evidence="4">The sequence shown here is derived from an EMBL/GenBank/DDBJ whole genome shotgun (WGS) entry which is preliminary data.</text>
</comment>
<evidence type="ECO:0000313" key="5">
    <source>
        <dbReference type="Proteomes" id="UP000480222"/>
    </source>
</evidence>
<dbReference type="Gene3D" id="2.40.50.140">
    <property type="entry name" value="Nucleic acid-binding proteins"/>
    <property type="match status" value="1"/>
</dbReference>
<evidence type="ECO:0000313" key="4">
    <source>
        <dbReference type="EMBL" id="CAB0616203.1"/>
    </source>
</evidence>
<feature type="region of interest" description="Disordered" evidence="3">
    <location>
        <begin position="132"/>
        <end position="162"/>
    </location>
</feature>
<reference evidence="4 5" key="1">
    <citation type="submission" date="2020-02" db="EMBL/GenBank/DDBJ databases">
        <authorList>
            <person name="Brisse S."/>
        </authorList>
    </citation>
    <scope>NUCLEOTIDE SEQUENCE [LARGE SCALE GENOMIC DNA]</scope>
    <source>
        <strain evidence="4">CIP107547</strain>
    </source>
</reference>
<name>A0A1X4LUP4_CORDP</name>
<protein>
    <recommendedName>
        <fullName evidence="2">Single-stranded DNA-binding protein</fullName>
    </recommendedName>
</protein>
<dbReference type="PROSITE" id="PS50935">
    <property type="entry name" value="SSB"/>
    <property type="match status" value="1"/>
</dbReference>
<evidence type="ECO:0000256" key="1">
    <source>
        <dbReference type="ARBA" id="ARBA00023125"/>
    </source>
</evidence>
<dbReference type="CDD" id="cd04496">
    <property type="entry name" value="SSB_OBF"/>
    <property type="match status" value="1"/>
</dbReference>
<sequence>MHIQSTIVGNLTGEPSLRKAGTSMVASFRIAASRRILRTNQTADSESRPEDKWVDADSLYIDVECWGQLASNVKTTLCKGRPVICTGYLITQSWVDKDSGASRSKIVFKANSVGLELSRYCASSRKSVENDVHEAPGLHAPVAGAEPSFDDETSSEEAVAPF</sequence>
<gene>
    <name evidence="4" type="ORF">CIP107547_02019</name>
</gene>
<dbReference type="Pfam" id="PF00436">
    <property type="entry name" value="SSB"/>
    <property type="match status" value="1"/>
</dbReference>
<dbReference type="RefSeq" id="WP_021335984.1">
    <property type="nucleotide sequence ID" value="NZ_CAJDXW010000002.1"/>
</dbReference>
<dbReference type="InterPro" id="IPR012340">
    <property type="entry name" value="NA-bd_OB-fold"/>
</dbReference>
<evidence type="ECO:0000256" key="2">
    <source>
        <dbReference type="PIRNR" id="PIRNR002070"/>
    </source>
</evidence>
<dbReference type="GO" id="GO:0006260">
    <property type="term" value="P:DNA replication"/>
    <property type="evidence" value="ECO:0007669"/>
    <property type="project" value="InterPro"/>
</dbReference>
<dbReference type="PIRSF" id="PIRSF002070">
    <property type="entry name" value="SSB"/>
    <property type="match status" value="1"/>
</dbReference>
<evidence type="ECO:0000256" key="3">
    <source>
        <dbReference type="SAM" id="MobiDB-lite"/>
    </source>
</evidence>
<proteinExistence type="predicted"/>